<gene>
    <name evidence="2" type="ORF">EI42_06121</name>
</gene>
<dbReference type="Pfam" id="PF09250">
    <property type="entry name" value="Prim-Pol"/>
    <property type="match status" value="1"/>
</dbReference>
<dbReference type="RefSeq" id="WP_170143026.1">
    <property type="nucleotide sequence ID" value="NZ_BIFX01000001.1"/>
</dbReference>
<name>A0A326U623_THEHA</name>
<evidence type="ECO:0000313" key="3">
    <source>
        <dbReference type="Proteomes" id="UP000248806"/>
    </source>
</evidence>
<accession>A0A326U623</accession>
<dbReference type="SUPFAM" id="SSF56747">
    <property type="entry name" value="Prim-pol domain"/>
    <property type="match status" value="1"/>
</dbReference>
<organism evidence="2 3">
    <name type="scientific">Thermosporothrix hazakensis</name>
    <dbReference type="NCBI Taxonomy" id="644383"/>
    <lineage>
        <taxon>Bacteria</taxon>
        <taxon>Bacillati</taxon>
        <taxon>Chloroflexota</taxon>
        <taxon>Ktedonobacteria</taxon>
        <taxon>Ktedonobacterales</taxon>
        <taxon>Thermosporotrichaceae</taxon>
        <taxon>Thermosporothrix</taxon>
    </lineage>
</organism>
<dbReference type="CDD" id="cd04859">
    <property type="entry name" value="Prim_Pol"/>
    <property type="match status" value="1"/>
</dbReference>
<dbReference type="InterPro" id="IPR015330">
    <property type="entry name" value="DNA_primase/pol_bifunc_N"/>
</dbReference>
<dbReference type="Proteomes" id="UP000248806">
    <property type="component" value="Unassembled WGS sequence"/>
</dbReference>
<dbReference type="SMART" id="SM00943">
    <property type="entry name" value="Prim-Pol"/>
    <property type="match status" value="1"/>
</dbReference>
<comment type="caution">
    <text evidence="2">The sequence shown here is derived from an EMBL/GenBank/DDBJ whole genome shotgun (WGS) entry which is preliminary data.</text>
</comment>
<evidence type="ECO:0000313" key="2">
    <source>
        <dbReference type="EMBL" id="PZW19367.1"/>
    </source>
</evidence>
<proteinExistence type="predicted"/>
<dbReference type="AlphaFoldDB" id="A0A326U623"/>
<keyword evidence="3" id="KW-1185">Reference proteome</keyword>
<reference evidence="2 3" key="1">
    <citation type="submission" date="2018-06" db="EMBL/GenBank/DDBJ databases">
        <title>Genomic Encyclopedia of Archaeal and Bacterial Type Strains, Phase II (KMG-II): from individual species to whole genera.</title>
        <authorList>
            <person name="Goeker M."/>
        </authorList>
    </citation>
    <scope>NUCLEOTIDE SEQUENCE [LARGE SCALE GENOMIC DNA]</scope>
    <source>
        <strain evidence="2 3">ATCC BAA-1881</strain>
    </source>
</reference>
<protein>
    <submittedName>
        <fullName evidence="2">Bifunctional DNA primase/polymerase-like protein</fullName>
    </submittedName>
</protein>
<evidence type="ECO:0000259" key="1">
    <source>
        <dbReference type="SMART" id="SM00943"/>
    </source>
</evidence>
<sequence length="303" mass="33867">MLNAPPLPRASFLKAAFPHTCREAAFFYARHGLPVFPVNGKVPYPRTRGFHEATTDAEQISWWWRRWPEANVAIPTGSPSGWTVLDIDGRHDGFASLRHLQAMLQHRLLDLHQAPYAVLATRIAHTGSGRHLVFRSPDSRLRCTVQFAGLPGIDLRGEGGYIVVPPSLHPNGRHYRWHSFAPIAPFPSLLLDLVRQRERFRRLALARSHPALSAPSQQPASTRGAQSITPDDWLARALQRARVGTRHTCALWLACRLIQQARLTPAQAEPYLRAYAARVPGGGHDYPVSDALRCLSWAHAQLS</sequence>
<feature type="domain" description="DNA primase/polymerase bifunctional N-terminal" evidence="1">
    <location>
        <begin position="25"/>
        <end position="190"/>
    </location>
</feature>
<dbReference type="EMBL" id="QKUF01000048">
    <property type="protein sequence ID" value="PZW19367.1"/>
    <property type="molecule type" value="Genomic_DNA"/>
</dbReference>